<evidence type="ECO:0000256" key="5">
    <source>
        <dbReference type="SAM" id="Phobius"/>
    </source>
</evidence>
<evidence type="ECO:0000256" key="4">
    <source>
        <dbReference type="ARBA" id="ARBA00023136"/>
    </source>
</evidence>
<feature type="transmembrane region" description="Helical" evidence="5">
    <location>
        <begin position="51"/>
        <end position="71"/>
    </location>
</feature>
<gene>
    <name evidence="7" type="ORF">K4G66_01825</name>
</gene>
<sequence length="396" mass="41608">MNSSSTPSALRRARLAVSLIFFVNGAGFATWVPHIPWIQQRFSLSESGLGLTLLIIACGAIIAMPITGGLVERLGSKRVAGIVSIGFCFLLASLPLMPSYAGLAAMLFLFGMVNGSMDVAMNAHGVFVEKKYQKPIMSSFHGLFSTGGLVGAGVASGLLALGLTPVQHMLSVITLLLITTLIAIRYLLPHEPVATEPGQKQPLFVLPSKQLVWLLAFLGFFILMVEGAMADWTAIHITELPEATPALAAMGFAAFSLTMAIGRLTGDVVIRTVGRPKVVRWGSFIAAVGLVIVVLWPYPVGAIAGFGLVGIGLSNVIPIIFSSAGYANPTEPGRGIAAVTTMGYFGFLVGPPLIGFIAEGISLTGAWALLSLFLLIVVTLAPRIISKIPNAMVTAH</sequence>
<feature type="transmembrane region" description="Helical" evidence="5">
    <location>
        <begin position="78"/>
        <end position="97"/>
    </location>
</feature>
<evidence type="ECO:0000256" key="3">
    <source>
        <dbReference type="ARBA" id="ARBA00022989"/>
    </source>
</evidence>
<feature type="domain" description="Major facilitator superfamily (MFS) profile" evidence="6">
    <location>
        <begin position="13"/>
        <end position="389"/>
    </location>
</feature>
<feature type="transmembrane region" description="Helical" evidence="5">
    <location>
        <begin position="364"/>
        <end position="385"/>
    </location>
</feature>
<keyword evidence="4 5" id="KW-0472">Membrane</keyword>
<feature type="transmembrane region" description="Helical" evidence="5">
    <location>
        <begin position="247"/>
        <end position="266"/>
    </location>
</feature>
<keyword evidence="2 5" id="KW-0812">Transmembrane</keyword>
<feature type="transmembrane region" description="Helical" evidence="5">
    <location>
        <begin position="278"/>
        <end position="296"/>
    </location>
</feature>
<proteinExistence type="predicted"/>
<dbReference type="InterPro" id="IPR020846">
    <property type="entry name" value="MFS_dom"/>
</dbReference>
<name>A0AA49GMC1_9BACT</name>
<feature type="transmembrane region" description="Helical" evidence="5">
    <location>
        <begin position="211"/>
        <end position="235"/>
    </location>
</feature>
<feature type="transmembrane region" description="Helical" evidence="5">
    <location>
        <begin position="302"/>
        <end position="324"/>
    </location>
</feature>
<dbReference type="GO" id="GO:0016020">
    <property type="term" value="C:membrane"/>
    <property type="evidence" value="ECO:0007669"/>
    <property type="project" value="UniProtKB-SubCell"/>
</dbReference>
<dbReference type="InterPro" id="IPR011701">
    <property type="entry name" value="MFS"/>
</dbReference>
<evidence type="ECO:0000256" key="1">
    <source>
        <dbReference type="ARBA" id="ARBA00004141"/>
    </source>
</evidence>
<protein>
    <submittedName>
        <fullName evidence="7">MFS transporter</fullName>
    </submittedName>
</protein>
<organism evidence="7">
    <name type="scientific">Roseihalotalea indica</name>
    <dbReference type="NCBI Taxonomy" id="2867963"/>
    <lineage>
        <taxon>Bacteria</taxon>
        <taxon>Pseudomonadati</taxon>
        <taxon>Bacteroidota</taxon>
        <taxon>Cytophagia</taxon>
        <taxon>Cytophagales</taxon>
        <taxon>Catalimonadaceae</taxon>
        <taxon>Roseihalotalea</taxon>
    </lineage>
</organism>
<reference evidence="7" key="1">
    <citation type="journal article" date="2023" name="Comput. Struct. Biotechnol. J.">
        <title>Discovery of a novel marine Bacteroidetes with a rich repertoire of carbohydrate-active enzymes.</title>
        <authorList>
            <person name="Chen B."/>
            <person name="Liu G."/>
            <person name="Chen Q."/>
            <person name="Wang H."/>
            <person name="Liu L."/>
            <person name="Tang K."/>
        </authorList>
    </citation>
    <scope>NUCLEOTIDE SEQUENCE</scope>
    <source>
        <strain evidence="7">TK19036</strain>
    </source>
</reference>
<feature type="transmembrane region" description="Helical" evidence="5">
    <location>
        <begin position="12"/>
        <end position="31"/>
    </location>
</feature>
<evidence type="ECO:0000313" key="7">
    <source>
        <dbReference type="EMBL" id="WKN37447.1"/>
    </source>
</evidence>
<reference evidence="7" key="2">
    <citation type="journal article" date="2024" name="Antonie Van Leeuwenhoek">
        <title>Roseihalotalea indica gen. nov., sp. nov., a halophilic Bacteroidetes from mesopelagic Southwest Indian Ocean with higher carbohydrate metabolic potential.</title>
        <authorList>
            <person name="Chen B."/>
            <person name="Zhang M."/>
            <person name="Lin D."/>
            <person name="Ye J."/>
            <person name="Tang K."/>
        </authorList>
    </citation>
    <scope>NUCLEOTIDE SEQUENCE</scope>
    <source>
        <strain evidence="7">TK19036</strain>
    </source>
</reference>
<accession>A0AA49GMC1</accession>
<dbReference type="PROSITE" id="PS50850">
    <property type="entry name" value="MFS"/>
    <property type="match status" value="1"/>
</dbReference>
<dbReference type="PANTHER" id="PTHR23514">
    <property type="entry name" value="BYPASS OF STOP CODON PROTEIN 6"/>
    <property type="match status" value="1"/>
</dbReference>
<dbReference type="SUPFAM" id="SSF103473">
    <property type="entry name" value="MFS general substrate transporter"/>
    <property type="match status" value="1"/>
</dbReference>
<dbReference type="AlphaFoldDB" id="A0AA49GMC1"/>
<feature type="transmembrane region" description="Helical" evidence="5">
    <location>
        <begin position="140"/>
        <end position="163"/>
    </location>
</feature>
<dbReference type="Gene3D" id="1.20.1250.20">
    <property type="entry name" value="MFS general substrate transporter like domains"/>
    <property type="match status" value="1"/>
</dbReference>
<keyword evidence="3 5" id="KW-1133">Transmembrane helix</keyword>
<evidence type="ECO:0000256" key="2">
    <source>
        <dbReference type="ARBA" id="ARBA00022692"/>
    </source>
</evidence>
<feature type="transmembrane region" description="Helical" evidence="5">
    <location>
        <begin position="103"/>
        <end position="128"/>
    </location>
</feature>
<dbReference type="InterPro" id="IPR051788">
    <property type="entry name" value="MFS_Transporter"/>
</dbReference>
<comment type="subcellular location">
    <subcellularLocation>
        <location evidence="1">Membrane</location>
        <topology evidence="1">Multi-pass membrane protein</topology>
    </subcellularLocation>
</comment>
<evidence type="ECO:0000259" key="6">
    <source>
        <dbReference type="PROSITE" id="PS50850"/>
    </source>
</evidence>
<feature type="transmembrane region" description="Helical" evidence="5">
    <location>
        <begin position="169"/>
        <end position="188"/>
    </location>
</feature>
<dbReference type="Pfam" id="PF07690">
    <property type="entry name" value="MFS_1"/>
    <property type="match status" value="2"/>
</dbReference>
<dbReference type="PANTHER" id="PTHR23514:SF13">
    <property type="entry name" value="INNER MEMBRANE PROTEIN YBJJ"/>
    <property type="match status" value="1"/>
</dbReference>
<feature type="transmembrane region" description="Helical" evidence="5">
    <location>
        <begin position="336"/>
        <end position="358"/>
    </location>
</feature>
<dbReference type="InterPro" id="IPR036259">
    <property type="entry name" value="MFS_trans_sf"/>
</dbReference>
<dbReference type="GO" id="GO:0022857">
    <property type="term" value="F:transmembrane transporter activity"/>
    <property type="evidence" value="ECO:0007669"/>
    <property type="project" value="InterPro"/>
</dbReference>
<dbReference type="CDD" id="cd17393">
    <property type="entry name" value="MFS_MosC_like"/>
    <property type="match status" value="1"/>
</dbReference>
<dbReference type="EMBL" id="CP120682">
    <property type="protein sequence ID" value="WKN37447.1"/>
    <property type="molecule type" value="Genomic_DNA"/>
</dbReference>